<sequence>MKREWKKPELEVLNVSETMASTVYGPYTDEAYVPGESVDPNDPETWDRFTS</sequence>
<dbReference type="InterPro" id="IPR049825">
    <property type="entry name" value="Lasso_PadeA-like"/>
</dbReference>
<dbReference type="Proteomes" id="UP001148125">
    <property type="component" value="Unassembled WGS sequence"/>
</dbReference>
<dbReference type="NCBIfam" id="NF033524">
    <property type="entry name" value="lasso_PadeA_fam"/>
    <property type="match status" value="1"/>
</dbReference>
<proteinExistence type="predicted"/>
<accession>A0ABT5VEC2</accession>
<comment type="caution">
    <text evidence="2">The sequence shown here is derived from an EMBL/GenBank/DDBJ whole genome shotgun (WGS) entry which is preliminary data.</text>
</comment>
<dbReference type="EMBL" id="JAOTPO010000006">
    <property type="protein sequence ID" value="MDE5413809.1"/>
    <property type="molecule type" value="Genomic_DNA"/>
</dbReference>
<feature type="region of interest" description="Disordered" evidence="1">
    <location>
        <begin position="31"/>
        <end position="51"/>
    </location>
</feature>
<keyword evidence="3" id="KW-1185">Reference proteome</keyword>
<organism evidence="2 3">
    <name type="scientific">Alkalihalobacterium chitinilyticum</name>
    <dbReference type="NCBI Taxonomy" id="2980103"/>
    <lineage>
        <taxon>Bacteria</taxon>
        <taxon>Bacillati</taxon>
        <taxon>Bacillota</taxon>
        <taxon>Bacilli</taxon>
        <taxon>Bacillales</taxon>
        <taxon>Bacillaceae</taxon>
        <taxon>Alkalihalobacterium</taxon>
    </lineage>
</organism>
<protein>
    <submittedName>
        <fullName evidence="2">Paeninodin family lasso peptide</fullName>
    </submittedName>
</protein>
<reference evidence="2" key="1">
    <citation type="submission" date="2024-05" db="EMBL/GenBank/DDBJ databases">
        <title>Alkalihalobacillus sp. strain MEB203 novel alkaliphilic bacterium from Lonar Lake, India.</title>
        <authorList>
            <person name="Joshi A."/>
            <person name="Thite S."/>
            <person name="Mengade P."/>
        </authorList>
    </citation>
    <scope>NUCLEOTIDE SEQUENCE</scope>
    <source>
        <strain evidence="2">MEB 203</strain>
    </source>
</reference>
<name>A0ABT5VEC2_9BACI</name>
<dbReference type="RefSeq" id="WP_275118428.1">
    <property type="nucleotide sequence ID" value="NZ_JAOTPO010000006.1"/>
</dbReference>
<evidence type="ECO:0000256" key="1">
    <source>
        <dbReference type="SAM" id="MobiDB-lite"/>
    </source>
</evidence>
<evidence type="ECO:0000313" key="2">
    <source>
        <dbReference type="EMBL" id="MDE5413809.1"/>
    </source>
</evidence>
<gene>
    <name evidence="2" type="ORF">N7Z68_10460</name>
</gene>
<evidence type="ECO:0000313" key="3">
    <source>
        <dbReference type="Proteomes" id="UP001148125"/>
    </source>
</evidence>